<keyword evidence="2" id="KW-1185">Reference proteome</keyword>
<gene>
    <name evidence="1" type="ORF">EDD52_12366</name>
</gene>
<evidence type="ECO:0000313" key="1">
    <source>
        <dbReference type="EMBL" id="TCS59036.1"/>
    </source>
</evidence>
<name>A0A4R3J540_9RHOB</name>
<organism evidence="1 2">
    <name type="scientific">Primorskyibacter sedentarius</name>
    <dbReference type="NCBI Taxonomy" id="745311"/>
    <lineage>
        <taxon>Bacteria</taxon>
        <taxon>Pseudomonadati</taxon>
        <taxon>Pseudomonadota</taxon>
        <taxon>Alphaproteobacteria</taxon>
        <taxon>Rhodobacterales</taxon>
        <taxon>Roseobacteraceae</taxon>
        <taxon>Primorskyibacter</taxon>
    </lineage>
</organism>
<comment type="caution">
    <text evidence="1">The sequence shown here is derived from an EMBL/GenBank/DDBJ whole genome shotgun (WGS) entry which is preliminary data.</text>
</comment>
<sequence>MTASKAQSENDLSAVDRTLKEGTISFTAFDSRVDCAGHLGSD</sequence>
<evidence type="ECO:0000313" key="2">
    <source>
        <dbReference type="Proteomes" id="UP000295696"/>
    </source>
</evidence>
<accession>A0A4R3J540</accession>
<dbReference type="EMBL" id="SLZU01000023">
    <property type="protein sequence ID" value="TCS59036.1"/>
    <property type="molecule type" value="Genomic_DNA"/>
</dbReference>
<dbReference type="AlphaFoldDB" id="A0A4R3J540"/>
<dbReference type="Proteomes" id="UP000295696">
    <property type="component" value="Unassembled WGS sequence"/>
</dbReference>
<protein>
    <submittedName>
        <fullName evidence="1">Uncharacterized protein</fullName>
    </submittedName>
</protein>
<reference evidence="1 2" key="1">
    <citation type="submission" date="2019-03" db="EMBL/GenBank/DDBJ databases">
        <title>Genomic Encyclopedia of Type Strains, Phase IV (KMG-IV): sequencing the most valuable type-strain genomes for metagenomic binning, comparative biology and taxonomic classification.</title>
        <authorList>
            <person name="Goeker M."/>
        </authorList>
    </citation>
    <scope>NUCLEOTIDE SEQUENCE [LARGE SCALE GENOMIC DNA]</scope>
    <source>
        <strain evidence="1 2">DSM 104836</strain>
    </source>
</reference>
<proteinExistence type="predicted"/>